<feature type="region of interest" description="Disordered" evidence="1">
    <location>
        <begin position="83"/>
        <end position="102"/>
    </location>
</feature>
<gene>
    <name evidence="2" type="ORF">AKAME5_001017300</name>
</gene>
<protein>
    <submittedName>
        <fullName evidence="2">Proteoglycan 4-like protein</fullName>
    </submittedName>
</protein>
<organism evidence="2 3">
    <name type="scientific">Lates japonicus</name>
    <name type="common">Japanese lates</name>
    <dbReference type="NCBI Taxonomy" id="270547"/>
    <lineage>
        <taxon>Eukaryota</taxon>
        <taxon>Metazoa</taxon>
        <taxon>Chordata</taxon>
        <taxon>Craniata</taxon>
        <taxon>Vertebrata</taxon>
        <taxon>Euteleostomi</taxon>
        <taxon>Actinopterygii</taxon>
        <taxon>Neopterygii</taxon>
        <taxon>Teleostei</taxon>
        <taxon>Neoteleostei</taxon>
        <taxon>Acanthomorphata</taxon>
        <taxon>Carangaria</taxon>
        <taxon>Carangaria incertae sedis</taxon>
        <taxon>Centropomidae</taxon>
        <taxon>Lates</taxon>
    </lineage>
</organism>
<keyword evidence="3" id="KW-1185">Reference proteome</keyword>
<dbReference type="AlphaFoldDB" id="A0AAD3MPN6"/>
<sequence>MDTKKDNKHIFRVRDKDGKIVQEITVDSLNEEKEILDRLMEVAERQKTLSTRRAACKPHKRAPPVNPWNIPAVADQRARLSLDEDNFPSLQRQTIREQTKDG</sequence>
<evidence type="ECO:0000313" key="2">
    <source>
        <dbReference type="EMBL" id="GLD58015.1"/>
    </source>
</evidence>
<accession>A0AAD3MPN6</accession>
<dbReference type="EMBL" id="BRZM01000031">
    <property type="protein sequence ID" value="GLD58015.1"/>
    <property type="molecule type" value="Genomic_DNA"/>
</dbReference>
<comment type="caution">
    <text evidence="2">The sequence shown here is derived from an EMBL/GenBank/DDBJ whole genome shotgun (WGS) entry which is preliminary data.</text>
</comment>
<reference evidence="2" key="1">
    <citation type="submission" date="2022-08" db="EMBL/GenBank/DDBJ databases">
        <title>Genome sequencing of akame (Lates japonicus).</title>
        <authorList>
            <person name="Hashiguchi Y."/>
            <person name="Takahashi H."/>
        </authorList>
    </citation>
    <scope>NUCLEOTIDE SEQUENCE</scope>
    <source>
        <strain evidence="2">Kochi</strain>
    </source>
</reference>
<name>A0AAD3MPN6_LATJO</name>
<dbReference type="Proteomes" id="UP001279410">
    <property type="component" value="Unassembled WGS sequence"/>
</dbReference>
<evidence type="ECO:0000313" key="3">
    <source>
        <dbReference type="Proteomes" id="UP001279410"/>
    </source>
</evidence>
<proteinExistence type="predicted"/>
<feature type="region of interest" description="Disordered" evidence="1">
    <location>
        <begin position="50"/>
        <end position="69"/>
    </location>
</feature>
<evidence type="ECO:0000256" key="1">
    <source>
        <dbReference type="SAM" id="MobiDB-lite"/>
    </source>
</evidence>